<protein>
    <submittedName>
        <fullName evidence="3">Uncharacterized protein</fullName>
    </submittedName>
</protein>
<proteinExistence type="predicted"/>
<comment type="caution">
    <text evidence="3">The sequence shown here is derived from an EMBL/GenBank/DDBJ whole genome shotgun (WGS) entry which is preliminary data.</text>
</comment>
<gene>
    <name evidence="3" type="ORF">Pmani_026444</name>
</gene>
<sequence length="272" mass="30060">MGSTSYVRKPDHQHQHQHHQALMSHNYDTKYGNVFNEEGRRLNTRVNCLVGFTVVSILVAAAALTLSILLLLQVFEVVPSERAELTTLQHRVQHLETLLGVTTIMESSEDEDSDKKTQARSSLQPQQQQPPPLQPQPQPQPPHTDHLPPPPPPPPPTQHHNHQQHYNNHQQQQQFPQGVVGVDSDDDDGVDSEDNYAFLNGGNNFNMDHYFGDDDDDGDDDYDDLEGSGDDGDGGDGGDGDDCPLNPPRPVCPPTHNICSTVGKCPNFVCCS</sequence>
<feature type="region of interest" description="Disordered" evidence="1">
    <location>
        <begin position="1"/>
        <end position="21"/>
    </location>
</feature>
<dbReference type="EMBL" id="JAWZYT010002871">
    <property type="protein sequence ID" value="KAK4301409.1"/>
    <property type="molecule type" value="Genomic_DNA"/>
</dbReference>
<evidence type="ECO:0000256" key="1">
    <source>
        <dbReference type="SAM" id="MobiDB-lite"/>
    </source>
</evidence>
<name>A0AAE1P5S7_9EUCA</name>
<organism evidence="3 4">
    <name type="scientific">Petrolisthes manimaculis</name>
    <dbReference type="NCBI Taxonomy" id="1843537"/>
    <lineage>
        <taxon>Eukaryota</taxon>
        <taxon>Metazoa</taxon>
        <taxon>Ecdysozoa</taxon>
        <taxon>Arthropoda</taxon>
        <taxon>Crustacea</taxon>
        <taxon>Multicrustacea</taxon>
        <taxon>Malacostraca</taxon>
        <taxon>Eumalacostraca</taxon>
        <taxon>Eucarida</taxon>
        <taxon>Decapoda</taxon>
        <taxon>Pleocyemata</taxon>
        <taxon>Anomura</taxon>
        <taxon>Galatheoidea</taxon>
        <taxon>Porcellanidae</taxon>
        <taxon>Petrolisthes</taxon>
    </lineage>
</organism>
<evidence type="ECO:0000313" key="4">
    <source>
        <dbReference type="Proteomes" id="UP001292094"/>
    </source>
</evidence>
<dbReference type="AlphaFoldDB" id="A0AAE1P5S7"/>
<keyword evidence="2" id="KW-1133">Transmembrane helix</keyword>
<evidence type="ECO:0000313" key="3">
    <source>
        <dbReference type="EMBL" id="KAK4301409.1"/>
    </source>
</evidence>
<evidence type="ECO:0000256" key="2">
    <source>
        <dbReference type="SAM" id="Phobius"/>
    </source>
</evidence>
<feature type="transmembrane region" description="Helical" evidence="2">
    <location>
        <begin position="49"/>
        <end position="72"/>
    </location>
</feature>
<feature type="region of interest" description="Disordered" evidence="1">
    <location>
        <begin position="106"/>
        <end position="251"/>
    </location>
</feature>
<dbReference type="Proteomes" id="UP001292094">
    <property type="component" value="Unassembled WGS sequence"/>
</dbReference>
<reference evidence="3" key="1">
    <citation type="submission" date="2023-11" db="EMBL/GenBank/DDBJ databases">
        <title>Genome assemblies of two species of porcelain crab, Petrolisthes cinctipes and Petrolisthes manimaculis (Anomura: Porcellanidae).</title>
        <authorList>
            <person name="Angst P."/>
        </authorList>
    </citation>
    <scope>NUCLEOTIDE SEQUENCE</scope>
    <source>
        <strain evidence="3">PB745_02</strain>
        <tissue evidence="3">Gill</tissue>
    </source>
</reference>
<feature type="compositionally biased region" description="Low complexity" evidence="1">
    <location>
        <begin position="164"/>
        <end position="182"/>
    </location>
</feature>
<keyword evidence="4" id="KW-1185">Reference proteome</keyword>
<keyword evidence="2" id="KW-0812">Transmembrane</keyword>
<feature type="compositionally biased region" description="Pro residues" evidence="1">
    <location>
        <begin position="128"/>
        <end position="157"/>
    </location>
</feature>
<keyword evidence="2" id="KW-0472">Membrane</keyword>
<feature type="compositionally biased region" description="Acidic residues" evidence="1">
    <location>
        <begin position="183"/>
        <end position="194"/>
    </location>
</feature>
<accession>A0AAE1P5S7</accession>
<feature type="compositionally biased region" description="Acidic residues" evidence="1">
    <location>
        <begin position="213"/>
        <end position="242"/>
    </location>
</feature>